<name>A0A328Y1Y6_9GAMM</name>
<evidence type="ECO:0000256" key="1">
    <source>
        <dbReference type="SAM" id="SignalP"/>
    </source>
</evidence>
<evidence type="ECO:0008006" key="4">
    <source>
        <dbReference type="Google" id="ProtNLM"/>
    </source>
</evidence>
<sequence>MNLATPRRQRHLMRLLSGFALLLIASFNAFAADDAAAPRTFEATYRLEIDGWPDADISHSLKRQGGAWVSEMRASVAVANGWERGRFTLGDDGVTSSEYAGGYSLLGIGEDYHMGQSELAAWPDRQAALFELSRQADQVSCWHPQVAPCTLRYTNYKGETKSFHYRRLETTTLDLPAGNFPAVTIALWRGEHPDRDLRLTFSPEVPGLLLAADYFKNGERTSHLRLRRLRFNDLAKAN</sequence>
<dbReference type="EMBL" id="QLSX01000003">
    <property type="protein sequence ID" value="RAR63078.1"/>
    <property type="molecule type" value="Genomic_DNA"/>
</dbReference>
<accession>A0A328Y1Y6</accession>
<reference evidence="2 3" key="1">
    <citation type="submission" date="2018-06" db="EMBL/GenBank/DDBJ databases">
        <title>Comparative analysis of microorganisms from saline springs in Andes Mountain Range, Colombia.</title>
        <authorList>
            <person name="Rubin E."/>
        </authorList>
    </citation>
    <scope>NUCLEOTIDE SEQUENCE [LARGE SCALE GENOMIC DNA]</scope>
    <source>
        <strain evidence="2 3">USBA-857</strain>
    </source>
</reference>
<gene>
    <name evidence="2" type="ORF">BCL93_103311</name>
</gene>
<keyword evidence="1" id="KW-0732">Signal</keyword>
<organism evidence="2 3">
    <name type="scientific">Onishia taeanensis</name>
    <dbReference type="NCBI Taxonomy" id="284577"/>
    <lineage>
        <taxon>Bacteria</taxon>
        <taxon>Pseudomonadati</taxon>
        <taxon>Pseudomonadota</taxon>
        <taxon>Gammaproteobacteria</taxon>
        <taxon>Oceanospirillales</taxon>
        <taxon>Halomonadaceae</taxon>
        <taxon>Onishia</taxon>
    </lineage>
</organism>
<feature type="chain" id="PRO_5016243183" description="DUF3108 domain-containing protein" evidence="1">
    <location>
        <begin position="32"/>
        <end position="238"/>
    </location>
</feature>
<dbReference type="AlphaFoldDB" id="A0A328Y1Y6"/>
<evidence type="ECO:0000313" key="3">
    <source>
        <dbReference type="Proteomes" id="UP000249700"/>
    </source>
</evidence>
<feature type="signal peptide" evidence="1">
    <location>
        <begin position="1"/>
        <end position="31"/>
    </location>
</feature>
<protein>
    <recommendedName>
        <fullName evidence="4">DUF3108 domain-containing protein</fullName>
    </recommendedName>
</protein>
<comment type="caution">
    <text evidence="2">The sequence shown here is derived from an EMBL/GenBank/DDBJ whole genome shotgun (WGS) entry which is preliminary data.</text>
</comment>
<proteinExistence type="predicted"/>
<evidence type="ECO:0000313" key="2">
    <source>
        <dbReference type="EMBL" id="RAR63078.1"/>
    </source>
</evidence>
<dbReference type="Proteomes" id="UP000249700">
    <property type="component" value="Unassembled WGS sequence"/>
</dbReference>